<dbReference type="Proteomes" id="UP000286907">
    <property type="component" value="Chromosome"/>
</dbReference>
<dbReference type="InterPro" id="IPR009057">
    <property type="entry name" value="Homeodomain-like_sf"/>
</dbReference>
<proteinExistence type="predicted"/>
<keyword evidence="1 2" id="KW-0238">DNA-binding</keyword>
<dbReference type="InterPro" id="IPR023772">
    <property type="entry name" value="DNA-bd_HTH_TetR-type_CS"/>
</dbReference>
<feature type="domain" description="HTH tetR-type" evidence="3">
    <location>
        <begin position="8"/>
        <end position="68"/>
    </location>
</feature>
<evidence type="ECO:0000313" key="7">
    <source>
        <dbReference type="Proteomes" id="UP001167919"/>
    </source>
</evidence>
<evidence type="ECO:0000313" key="6">
    <source>
        <dbReference type="Proteomes" id="UP000286907"/>
    </source>
</evidence>
<dbReference type="PANTHER" id="PTHR43479:SF11">
    <property type="entry name" value="ACREF_ENVCD OPERON REPRESSOR-RELATED"/>
    <property type="match status" value="1"/>
</dbReference>
<dbReference type="RefSeq" id="WP_128686157.1">
    <property type="nucleotide sequence ID" value="NZ_CP029684.2"/>
</dbReference>
<dbReference type="PRINTS" id="PR00455">
    <property type="entry name" value="HTHTETR"/>
</dbReference>
<dbReference type="InterPro" id="IPR050624">
    <property type="entry name" value="HTH-type_Tx_Regulator"/>
</dbReference>
<dbReference type="AlphaFoldDB" id="A0AAJ1R8K5"/>
<dbReference type="InterPro" id="IPR036271">
    <property type="entry name" value="Tet_transcr_reg_TetR-rel_C_sf"/>
</dbReference>
<reference evidence="5 6" key="1">
    <citation type="journal article" date="2019" name="Syst. Appl. Microbiol.">
        <title>Oenococcus sicerae sp. nov., isolated from French cider.</title>
        <authorList>
            <person name="Cousin F.J."/>
            <person name="Le Guellec R."/>
            <person name="Chagnot C."/>
            <person name="Goux D."/>
            <person name="Dalmasso M."/>
            <person name="Laplace J.M."/>
            <person name="Cretenet M."/>
        </authorList>
    </citation>
    <scope>NUCLEOTIDE SEQUENCE [LARGE SCALE GENOMIC DNA]</scope>
    <source>
        <strain evidence="5 6">UCMA 15228</strain>
    </source>
</reference>
<name>A0AAJ1R8K5_9LACO</name>
<evidence type="ECO:0000313" key="4">
    <source>
        <dbReference type="EMBL" id="MDN6900149.1"/>
    </source>
</evidence>
<dbReference type="Gene3D" id="1.10.357.10">
    <property type="entry name" value="Tetracycline Repressor, domain 2"/>
    <property type="match status" value="1"/>
</dbReference>
<dbReference type="EMBL" id="SDWY01000002">
    <property type="protein sequence ID" value="MDN6900149.1"/>
    <property type="molecule type" value="Genomic_DNA"/>
</dbReference>
<protein>
    <submittedName>
        <fullName evidence="4">TetR/AcrR family transcriptional regulator</fullName>
    </submittedName>
</protein>
<sequence length="193" mass="21837">MPELSKAVGKKDAIFAAALQLFSRRSFDGTTIPEIAKVADVGAGTIYRYFSSKEDLVNELFIKTLDDFISHLQAGVPDQADTWVQFHHLFENAWRYVMNNVETFLFINLHDEGTYLNQQSRESYSRMWGYIAGIIEKGAKKGDLIDLDPKFVASLVYGPLIPISKRFDGQDHKASKQLARALEDATWRAISTK</sequence>
<dbReference type="GO" id="GO:0003677">
    <property type="term" value="F:DNA binding"/>
    <property type="evidence" value="ECO:0007669"/>
    <property type="project" value="UniProtKB-UniRule"/>
</dbReference>
<evidence type="ECO:0000313" key="5">
    <source>
        <dbReference type="EMBL" id="QAS69755.1"/>
    </source>
</evidence>
<dbReference type="Pfam" id="PF00440">
    <property type="entry name" value="TetR_N"/>
    <property type="match status" value="1"/>
</dbReference>
<dbReference type="Proteomes" id="UP001167919">
    <property type="component" value="Unassembled WGS sequence"/>
</dbReference>
<dbReference type="SUPFAM" id="SSF46689">
    <property type="entry name" value="Homeodomain-like"/>
    <property type="match status" value="1"/>
</dbReference>
<dbReference type="PROSITE" id="PS01081">
    <property type="entry name" value="HTH_TETR_1"/>
    <property type="match status" value="1"/>
</dbReference>
<dbReference type="Pfam" id="PF16295">
    <property type="entry name" value="TetR_C_10"/>
    <property type="match status" value="1"/>
</dbReference>
<dbReference type="SUPFAM" id="SSF48498">
    <property type="entry name" value="Tetracyclin repressor-like, C-terminal domain"/>
    <property type="match status" value="1"/>
</dbReference>
<reference evidence="4" key="2">
    <citation type="submission" date="2019-01" db="EMBL/GenBank/DDBJ databases">
        <title>Oenococcus sicerae UCMA17102.</title>
        <authorList>
            <person name="Cousin F.J."/>
            <person name="Le Guellec R."/>
            <person name="Cretenet M."/>
        </authorList>
    </citation>
    <scope>NUCLEOTIDE SEQUENCE</scope>
    <source>
        <strain evidence="4">UCMA17102</strain>
    </source>
</reference>
<dbReference type="InterPro" id="IPR001647">
    <property type="entry name" value="HTH_TetR"/>
</dbReference>
<dbReference type="EMBL" id="CP029684">
    <property type="protein sequence ID" value="QAS69755.1"/>
    <property type="molecule type" value="Genomic_DNA"/>
</dbReference>
<reference evidence="5" key="3">
    <citation type="submission" date="2020-01" db="EMBL/GenBank/DDBJ databases">
        <authorList>
            <person name="Cousin F.J."/>
            <person name="Le Guellec R."/>
            <person name="Cretenet M."/>
        </authorList>
    </citation>
    <scope>NUCLEOTIDE SEQUENCE</scope>
    <source>
        <strain evidence="5">UCMA 15228</strain>
    </source>
</reference>
<accession>A0AAJ1R8K5</accession>
<organism evidence="4 7">
    <name type="scientific">Oenococcus sicerae</name>
    <dbReference type="NCBI Taxonomy" id="2203724"/>
    <lineage>
        <taxon>Bacteria</taxon>
        <taxon>Bacillati</taxon>
        <taxon>Bacillota</taxon>
        <taxon>Bacilli</taxon>
        <taxon>Lactobacillales</taxon>
        <taxon>Lactobacillaceae</taxon>
        <taxon>Oenococcus</taxon>
    </lineage>
</organism>
<evidence type="ECO:0000259" key="3">
    <source>
        <dbReference type="PROSITE" id="PS50977"/>
    </source>
</evidence>
<evidence type="ECO:0000256" key="2">
    <source>
        <dbReference type="PROSITE-ProRule" id="PRU00335"/>
    </source>
</evidence>
<evidence type="ECO:0000256" key="1">
    <source>
        <dbReference type="ARBA" id="ARBA00023125"/>
    </source>
</evidence>
<dbReference type="PANTHER" id="PTHR43479">
    <property type="entry name" value="ACREF/ENVCD OPERON REPRESSOR-RELATED"/>
    <property type="match status" value="1"/>
</dbReference>
<dbReference type="PROSITE" id="PS50977">
    <property type="entry name" value="HTH_TETR_2"/>
    <property type="match status" value="1"/>
</dbReference>
<dbReference type="InterPro" id="IPR032551">
    <property type="entry name" value="BscR_C"/>
</dbReference>
<keyword evidence="6" id="KW-1185">Reference proteome</keyword>
<gene>
    <name evidence="5" type="ORF">DLJ48_04075</name>
    <name evidence="4" type="ORF">EVC35_03900</name>
</gene>
<feature type="DNA-binding region" description="H-T-H motif" evidence="2">
    <location>
        <begin position="31"/>
        <end position="50"/>
    </location>
</feature>